<dbReference type="Gene3D" id="3.40.50.300">
    <property type="entry name" value="P-loop containing nucleotide triphosphate hydrolases"/>
    <property type="match status" value="1"/>
</dbReference>
<comment type="caution">
    <text evidence="2">The sequence shown here is derived from an EMBL/GenBank/DDBJ whole genome shotgun (WGS) entry which is preliminary data.</text>
</comment>
<dbReference type="InterPro" id="IPR011646">
    <property type="entry name" value="KAP_P-loop"/>
</dbReference>
<reference evidence="2 3" key="1">
    <citation type="submission" date="2016-04" db="EMBL/GenBank/DDBJ databases">
        <authorList>
            <person name="Evans L.H."/>
            <person name="Alamgir A."/>
            <person name="Owens N."/>
            <person name="Weber N.D."/>
            <person name="Virtaneva K."/>
            <person name="Barbian K."/>
            <person name="Babar A."/>
            <person name="Rosenke K."/>
        </authorList>
    </citation>
    <scope>NUCLEOTIDE SEQUENCE [LARGE SCALE GENOMIC DNA]</scope>
    <source>
        <strain evidence="2">NIES-2108</strain>
    </source>
</reference>
<dbReference type="EMBL" id="LXQE01000125">
    <property type="protein sequence ID" value="RCJ38139.1"/>
    <property type="molecule type" value="Genomic_DNA"/>
</dbReference>
<dbReference type="Pfam" id="PF07693">
    <property type="entry name" value="KAP_NTPase"/>
    <property type="match status" value="1"/>
</dbReference>
<proteinExistence type="predicted"/>
<organism evidence="2 3">
    <name type="scientific">Nostoc punctiforme NIES-2108</name>
    <dbReference type="NCBI Taxonomy" id="1356359"/>
    <lineage>
        <taxon>Bacteria</taxon>
        <taxon>Bacillati</taxon>
        <taxon>Cyanobacteriota</taxon>
        <taxon>Cyanophyceae</taxon>
        <taxon>Nostocales</taxon>
        <taxon>Nostocaceae</taxon>
        <taxon>Nostoc</taxon>
    </lineage>
</organism>
<dbReference type="InterPro" id="IPR027417">
    <property type="entry name" value="P-loop_NTPase"/>
</dbReference>
<feature type="domain" description="KAP NTPase" evidence="1">
    <location>
        <begin position="10"/>
        <end position="253"/>
    </location>
</feature>
<sequence>MKQHNAQLNSHIIEYLDYYCNLPDAPGFAVLLKGKWGSGKTWFIKRYCESLREKKRKCLYVSLNGVTSFSEIENAFFQQLFPALSSKPIALAGNILAQIIKGTLKVDFNHDGRDDGTISVASPNVNLTEYFTNLEQSIVIFDDLERCSMNIVNILGYINSFVEQKELKVIIVTDETKLEKNSEYTTIKEKLVGKTFAIYLEFDQALENFLKGVSNRDASEFLSNSTSLIQDLYNQAQCENLRILKQVVLDFERIFDVLPEKAKNKPELLQEVLKFLTPFSIEIRRGKMFPTDIGRLLEASANMSLKSIRDSSRDEFANSNEGKNGDEGKTLKEVISKYPSLKLYDPFPSAVWWQTFFDKGSLDLQELDQSLASSIYFQDENTPKWMKLWHFHHLSDDEFIILLNEVETQYLNRDTEFSDLGILKHVTGLLLYFSDIGLYSKTKEEILTSSKLFIDWLKNNNQSKLVSYSVYTADSIFGAYKGLAFQGAKLQEFQDFCTYLEKAQELARVEILPNLGRELFAIMQSDQWKFYDIISLNNSHDWGVPGLRYAEIPILKDIKTTEFVEGLLQLKFEHQMTIGYAIKERYKFDGNNEKLFEELDWLKSVRDSLLDEAARRKGKPSGHCIQVLIELDLNEAIQKLEATAHRLQQSQNNTTIDN</sequence>
<name>A0A367RQ41_NOSPU</name>
<dbReference type="SUPFAM" id="SSF52540">
    <property type="entry name" value="P-loop containing nucleoside triphosphate hydrolases"/>
    <property type="match status" value="1"/>
</dbReference>
<evidence type="ECO:0000259" key="1">
    <source>
        <dbReference type="Pfam" id="PF07693"/>
    </source>
</evidence>
<evidence type="ECO:0000313" key="2">
    <source>
        <dbReference type="EMBL" id="RCJ38139.1"/>
    </source>
</evidence>
<accession>A0A367RQ41</accession>
<dbReference type="AlphaFoldDB" id="A0A367RQ41"/>
<gene>
    <name evidence="2" type="ORF">A6769_10345</name>
</gene>
<evidence type="ECO:0000313" key="3">
    <source>
        <dbReference type="Proteomes" id="UP000252085"/>
    </source>
</evidence>
<protein>
    <recommendedName>
        <fullName evidence="1">KAP NTPase domain-containing protein</fullName>
    </recommendedName>
</protein>
<dbReference type="Proteomes" id="UP000252085">
    <property type="component" value="Unassembled WGS sequence"/>
</dbReference>